<dbReference type="Pfam" id="PF03358">
    <property type="entry name" value="FMN_red"/>
    <property type="match status" value="1"/>
</dbReference>
<dbReference type="InterPro" id="IPR050712">
    <property type="entry name" value="NAD(P)H-dep_reductase"/>
</dbReference>
<dbReference type="Gene3D" id="3.40.50.360">
    <property type="match status" value="1"/>
</dbReference>
<dbReference type="PANTHER" id="PTHR30543">
    <property type="entry name" value="CHROMATE REDUCTASE"/>
    <property type="match status" value="1"/>
</dbReference>
<dbReference type="InterPro" id="IPR029039">
    <property type="entry name" value="Flavoprotein-like_sf"/>
</dbReference>
<keyword evidence="3" id="KW-1185">Reference proteome</keyword>
<dbReference type="RefSeq" id="WP_183914259.1">
    <property type="nucleotide sequence ID" value="NZ_JBDJLH010000015.1"/>
</dbReference>
<organism evidence="2 3">
    <name type="scientific">Sphingobacterium kitahiroshimense</name>
    <dbReference type="NCBI Taxonomy" id="470446"/>
    <lineage>
        <taxon>Bacteria</taxon>
        <taxon>Pseudomonadati</taxon>
        <taxon>Bacteroidota</taxon>
        <taxon>Sphingobacteriia</taxon>
        <taxon>Sphingobacteriales</taxon>
        <taxon>Sphingobacteriaceae</taxon>
        <taxon>Sphingobacterium</taxon>
    </lineage>
</organism>
<protein>
    <submittedName>
        <fullName evidence="2">NADPH-dependent FMN reductase</fullName>
        <ecNumber evidence="2">1.-.-.-</ecNumber>
    </submittedName>
</protein>
<dbReference type="PANTHER" id="PTHR30543:SF21">
    <property type="entry name" value="NAD(P)H-DEPENDENT FMN REDUCTASE LOT6"/>
    <property type="match status" value="1"/>
</dbReference>
<dbReference type="EC" id="1.-.-.-" evidence="2"/>
<dbReference type="EMBL" id="JBDJNQ010000016">
    <property type="protein sequence ID" value="MEN5380371.1"/>
    <property type="molecule type" value="Genomic_DNA"/>
</dbReference>
<dbReference type="Proteomes" id="UP001409291">
    <property type="component" value="Unassembled WGS sequence"/>
</dbReference>
<keyword evidence="2" id="KW-0560">Oxidoreductase</keyword>
<name>A0ABV0C0A5_9SPHI</name>
<feature type="domain" description="NADPH-dependent FMN reductase-like" evidence="1">
    <location>
        <begin position="3"/>
        <end position="128"/>
    </location>
</feature>
<proteinExistence type="predicted"/>
<gene>
    <name evidence="2" type="ORF">ABE541_24110</name>
</gene>
<reference evidence="2 3" key="1">
    <citation type="submission" date="2024-04" db="EMBL/GenBank/DDBJ databases">
        <title>WGS of bacteria from Torrens River.</title>
        <authorList>
            <person name="Wyrsch E.R."/>
            <person name="Drigo B."/>
        </authorList>
    </citation>
    <scope>NUCLEOTIDE SEQUENCE [LARGE SCALE GENOMIC DNA]</scope>
    <source>
        <strain evidence="2 3">TWI391</strain>
    </source>
</reference>
<evidence type="ECO:0000313" key="2">
    <source>
        <dbReference type="EMBL" id="MEN5380371.1"/>
    </source>
</evidence>
<sequence length="174" mass="19244">MKNIFVINGSASSYSSNQKLITLIVDLTQDTLNIKVFNDLKTLPHFDPELSIENTPEEILKFRKEIEIAEGVLICTPEYVFSIPSGLKNVIEWCVSTTVFSGKPLGIITASAHGEKGHVELQLIMETLMANFTTETTLLISGIKGKIIEKGQLTDSKTNIALLNFLDAFENLMP</sequence>
<evidence type="ECO:0000313" key="3">
    <source>
        <dbReference type="Proteomes" id="UP001409291"/>
    </source>
</evidence>
<accession>A0ABV0C0A5</accession>
<comment type="caution">
    <text evidence="2">The sequence shown here is derived from an EMBL/GenBank/DDBJ whole genome shotgun (WGS) entry which is preliminary data.</text>
</comment>
<evidence type="ECO:0000259" key="1">
    <source>
        <dbReference type="Pfam" id="PF03358"/>
    </source>
</evidence>
<dbReference type="InterPro" id="IPR005025">
    <property type="entry name" value="FMN_Rdtase-like_dom"/>
</dbReference>
<dbReference type="SUPFAM" id="SSF52218">
    <property type="entry name" value="Flavoproteins"/>
    <property type="match status" value="1"/>
</dbReference>
<dbReference type="GO" id="GO:0016491">
    <property type="term" value="F:oxidoreductase activity"/>
    <property type="evidence" value="ECO:0007669"/>
    <property type="project" value="UniProtKB-KW"/>
</dbReference>